<feature type="region of interest" description="Disordered" evidence="1">
    <location>
        <begin position="79"/>
        <end position="102"/>
    </location>
</feature>
<gene>
    <name evidence="3" type="ORF">CYMTET_43885</name>
</gene>
<protein>
    <submittedName>
        <fullName evidence="3">Uncharacterized protein</fullName>
    </submittedName>
</protein>
<name>A0AAE0C1A8_9CHLO</name>
<evidence type="ECO:0000313" key="4">
    <source>
        <dbReference type="Proteomes" id="UP001190700"/>
    </source>
</evidence>
<dbReference type="Proteomes" id="UP001190700">
    <property type="component" value="Unassembled WGS sequence"/>
</dbReference>
<reference evidence="3 4" key="1">
    <citation type="journal article" date="2015" name="Genome Biol. Evol.">
        <title>Comparative Genomics of a Bacterivorous Green Alga Reveals Evolutionary Causalities and Consequences of Phago-Mixotrophic Mode of Nutrition.</title>
        <authorList>
            <person name="Burns J.A."/>
            <person name="Paasch A."/>
            <person name="Narechania A."/>
            <person name="Kim E."/>
        </authorList>
    </citation>
    <scope>NUCLEOTIDE SEQUENCE [LARGE SCALE GENOMIC DNA]</scope>
    <source>
        <strain evidence="3 4">PLY_AMNH</strain>
    </source>
</reference>
<dbReference type="EMBL" id="LGRX02029676">
    <property type="protein sequence ID" value="KAK3246583.1"/>
    <property type="molecule type" value="Genomic_DNA"/>
</dbReference>
<evidence type="ECO:0000313" key="3">
    <source>
        <dbReference type="EMBL" id="KAK3246583.1"/>
    </source>
</evidence>
<feature type="signal peptide" evidence="2">
    <location>
        <begin position="1"/>
        <end position="22"/>
    </location>
</feature>
<comment type="caution">
    <text evidence="3">The sequence shown here is derived from an EMBL/GenBank/DDBJ whole genome shotgun (WGS) entry which is preliminary data.</text>
</comment>
<feature type="region of interest" description="Disordered" evidence="1">
    <location>
        <begin position="171"/>
        <end position="210"/>
    </location>
</feature>
<evidence type="ECO:0000256" key="1">
    <source>
        <dbReference type="SAM" id="MobiDB-lite"/>
    </source>
</evidence>
<proteinExistence type="predicted"/>
<feature type="compositionally biased region" description="Acidic residues" evidence="1">
    <location>
        <begin position="180"/>
        <end position="210"/>
    </location>
</feature>
<organism evidence="3 4">
    <name type="scientific">Cymbomonas tetramitiformis</name>
    <dbReference type="NCBI Taxonomy" id="36881"/>
    <lineage>
        <taxon>Eukaryota</taxon>
        <taxon>Viridiplantae</taxon>
        <taxon>Chlorophyta</taxon>
        <taxon>Pyramimonadophyceae</taxon>
        <taxon>Pyramimonadales</taxon>
        <taxon>Pyramimonadaceae</taxon>
        <taxon>Cymbomonas</taxon>
    </lineage>
</organism>
<accession>A0AAE0C1A8</accession>
<dbReference type="AlphaFoldDB" id="A0AAE0C1A8"/>
<keyword evidence="4" id="KW-1185">Reference proteome</keyword>
<feature type="chain" id="PRO_5042171878" evidence="2">
    <location>
        <begin position="23"/>
        <end position="210"/>
    </location>
</feature>
<evidence type="ECO:0000256" key="2">
    <source>
        <dbReference type="SAM" id="SignalP"/>
    </source>
</evidence>
<sequence>MIASAWRLFLAFGAALIVIASSTRPISTGDDIHARRHLLVLPQGRSALRNRALGHKGAVRSGGYHGQASRLQDGVGRVTMHSNSRKGGGCKRTSTLPAATHSYSPTLSKGVDVYVLRLEQRMVMLTPGYVLAMQSSLRQIIAPLRQVEATKDTVARMESREKHLNVTSVTQDDFMSPPMFDEDGDSEDLEVTDMTDEDDDMDAEEESGIM</sequence>
<keyword evidence="2" id="KW-0732">Signal</keyword>
<feature type="compositionally biased region" description="Polar residues" evidence="1">
    <location>
        <begin position="92"/>
        <end position="102"/>
    </location>
</feature>